<reference evidence="11" key="3">
    <citation type="submission" date="2022-04" db="EMBL/GenBank/DDBJ databases">
        <authorList>
            <person name="Liu G."/>
        </authorList>
    </citation>
    <scope>NUCLEOTIDE SEQUENCE</scope>
    <source>
        <strain evidence="11">RG22</strain>
    </source>
</reference>
<name>A0A6V8MWJ6_9BACT</name>
<organism evidence="10 12">
    <name type="scientific">Geomonas paludis</name>
    <dbReference type="NCBI Taxonomy" id="2740185"/>
    <lineage>
        <taxon>Bacteria</taxon>
        <taxon>Pseudomonadati</taxon>
        <taxon>Thermodesulfobacteriota</taxon>
        <taxon>Desulfuromonadia</taxon>
        <taxon>Geobacterales</taxon>
        <taxon>Geobacteraceae</taxon>
        <taxon>Geomonas</taxon>
    </lineage>
</organism>
<gene>
    <name evidence="10" type="ORF">GMPD_19960</name>
    <name evidence="11" type="ORF">M1B72_06555</name>
</gene>
<evidence type="ECO:0000256" key="3">
    <source>
        <dbReference type="ARBA" id="ARBA00022679"/>
    </source>
</evidence>
<keyword evidence="13" id="KW-1185">Reference proteome</keyword>
<dbReference type="AlphaFoldDB" id="A0A6V8MWJ6"/>
<keyword evidence="4 7" id="KW-0133">Cell shape</keyword>
<reference evidence="10" key="2">
    <citation type="journal article" date="2021" name="Int. J. Syst. Evol. Microbiol.">
        <title>Geomonas silvestris sp. nov., Geomonas paludis sp. nov. and Geomonas limicola sp. nov., isolated from terrestrial environments, and emended description of the genus Geomonas.</title>
        <authorList>
            <person name="Itoh H."/>
            <person name="Xu Z."/>
            <person name="Masuda Y."/>
            <person name="Ushijima N."/>
            <person name="Hayakawa C."/>
            <person name="Shiratori Y."/>
            <person name="Senoo K."/>
        </authorList>
    </citation>
    <scope>NUCLEOTIDE SEQUENCE</scope>
    <source>
        <strain evidence="10">Red736</strain>
    </source>
</reference>
<comment type="pathway">
    <text evidence="1 7">Cell wall biogenesis; peptidoglycan biosynthesis.</text>
</comment>
<dbReference type="GO" id="GO:0018104">
    <property type="term" value="P:peptidoglycan-protein cross-linking"/>
    <property type="evidence" value="ECO:0007669"/>
    <property type="project" value="TreeGrafter"/>
</dbReference>
<evidence type="ECO:0000256" key="6">
    <source>
        <dbReference type="ARBA" id="ARBA00023316"/>
    </source>
</evidence>
<dbReference type="InterPro" id="IPR038063">
    <property type="entry name" value="Transpep_catalytic_dom"/>
</dbReference>
<dbReference type="Proteomes" id="UP000831485">
    <property type="component" value="Chromosome"/>
</dbReference>
<evidence type="ECO:0000313" key="11">
    <source>
        <dbReference type="EMBL" id="UPU37361.1"/>
    </source>
</evidence>
<evidence type="ECO:0000256" key="5">
    <source>
        <dbReference type="ARBA" id="ARBA00022984"/>
    </source>
</evidence>
<reference evidence="12" key="1">
    <citation type="submission" date="2020-06" db="EMBL/GenBank/DDBJ databases">
        <title>Draft genomic sequecing of Geomonas sp. Red736.</title>
        <authorList>
            <person name="Itoh H."/>
            <person name="Xu Z.X."/>
            <person name="Ushijima N."/>
            <person name="Masuda Y."/>
            <person name="Shiratori Y."/>
            <person name="Senoo K."/>
        </authorList>
    </citation>
    <scope>NUCLEOTIDE SEQUENCE [LARGE SCALE GENOMIC DNA]</scope>
    <source>
        <strain evidence="12">Red736</strain>
    </source>
</reference>
<keyword evidence="8" id="KW-0732">Signal</keyword>
<dbReference type="Pfam" id="PF03734">
    <property type="entry name" value="YkuD"/>
    <property type="match status" value="1"/>
</dbReference>
<dbReference type="PANTHER" id="PTHR30582">
    <property type="entry name" value="L,D-TRANSPEPTIDASE"/>
    <property type="match status" value="1"/>
</dbReference>
<evidence type="ECO:0000256" key="8">
    <source>
        <dbReference type="SAM" id="SignalP"/>
    </source>
</evidence>
<keyword evidence="5 7" id="KW-0573">Peptidoglycan synthesis</keyword>
<dbReference type="Gene3D" id="2.40.440.10">
    <property type="entry name" value="L,D-transpeptidase catalytic domain-like"/>
    <property type="match status" value="1"/>
</dbReference>
<protein>
    <submittedName>
        <fullName evidence="10 11">Transpeptidase</fullName>
    </submittedName>
</protein>
<accession>A0A6V8MWJ6</accession>
<sequence length="289" mass="32988">MGSEGRNNMGWPGRLVLLAAALMLVTASAGAAPKVKSLCDISYPSDSRIKWSCRKLTWSDTPQRLFGGYWRDVLRFNRMDRRHFLGGVSIKVPRDLAQVKNFNPMPLAYPQGAREPKLILVDQTEMFLGAYQYGKLIFSSPIALGVQGMMVPNGTFRVDAADRSHHSNVYQVEEIGRPYPMHYGLRFWVDTSKDEEPSYWIHGRDLPGYPVSHGCIGLYDEEMQYDYYRRYDRKVNGKHYHELTRPFLEDAKALYRWAVDPRSDTGGFHKVKNGPLVVITGRPANRPGK</sequence>
<evidence type="ECO:0000256" key="2">
    <source>
        <dbReference type="ARBA" id="ARBA00005992"/>
    </source>
</evidence>
<feature type="domain" description="L,D-TPase catalytic" evidence="9">
    <location>
        <begin position="117"/>
        <end position="243"/>
    </location>
</feature>
<keyword evidence="3" id="KW-0808">Transferase</keyword>
<evidence type="ECO:0000256" key="1">
    <source>
        <dbReference type="ARBA" id="ARBA00004752"/>
    </source>
</evidence>
<keyword evidence="6 7" id="KW-0961">Cell wall biogenesis/degradation</keyword>
<evidence type="ECO:0000313" key="13">
    <source>
        <dbReference type="Proteomes" id="UP000831485"/>
    </source>
</evidence>
<dbReference type="InterPro" id="IPR005490">
    <property type="entry name" value="LD_TPept_cat_dom"/>
</dbReference>
<feature type="signal peptide" evidence="8">
    <location>
        <begin position="1"/>
        <end position="31"/>
    </location>
</feature>
<dbReference type="RefSeq" id="WP_246404746.1">
    <property type="nucleotide sequence ID" value="NZ_BLXY01000002.1"/>
</dbReference>
<dbReference type="InterPro" id="IPR050979">
    <property type="entry name" value="LD-transpeptidase"/>
</dbReference>
<dbReference type="EMBL" id="CP096574">
    <property type="protein sequence ID" value="UPU37361.1"/>
    <property type="molecule type" value="Genomic_DNA"/>
</dbReference>
<evidence type="ECO:0000313" key="10">
    <source>
        <dbReference type="EMBL" id="GFO64077.1"/>
    </source>
</evidence>
<dbReference type="GO" id="GO:0071972">
    <property type="term" value="F:peptidoglycan L,D-transpeptidase activity"/>
    <property type="evidence" value="ECO:0007669"/>
    <property type="project" value="TreeGrafter"/>
</dbReference>
<dbReference type="PANTHER" id="PTHR30582:SF2">
    <property type="entry name" value="L,D-TRANSPEPTIDASE YCIB-RELATED"/>
    <property type="match status" value="1"/>
</dbReference>
<dbReference type="Proteomes" id="UP000568888">
    <property type="component" value="Unassembled WGS sequence"/>
</dbReference>
<evidence type="ECO:0000259" key="9">
    <source>
        <dbReference type="PROSITE" id="PS52029"/>
    </source>
</evidence>
<evidence type="ECO:0000313" key="12">
    <source>
        <dbReference type="Proteomes" id="UP000568888"/>
    </source>
</evidence>
<dbReference type="UniPathway" id="UPA00219"/>
<evidence type="ECO:0000256" key="4">
    <source>
        <dbReference type="ARBA" id="ARBA00022960"/>
    </source>
</evidence>
<evidence type="ECO:0000256" key="7">
    <source>
        <dbReference type="PROSITE-ProRule" id="PRU01373"/>
    </source>
</evidence>
<feature type="chain" id="PRO_5027602068" evidence="8">
    <location>
        <begin position="32"/>
        <end position="289"/>
    </location>
</feature>
<dbReference type="CDD" id="cd16913">
    <property type="entry name" value="YkuD_like"/>
    <property type="match status" value="1"/>
</dbReference>
<dbReference type="GO" id="GO:0071555">
    <property type="term" value="P:cell wall organization"/>
    <property type="evidence" value="ECO:0007669"/>
    <property type="project" value="UniProtKB-UniRule"/>
</dbReference>
<proteinExistence type="inferred from homology"/>
<comment type="similarity">
    <text evidence="2">Belongs to the YkuD family.</text>
</comment>
<dbReference type="PROSITE" id="PS52029">
    <property type="entry name" value="LD_TPASE"/>
    <property type="match status" value="1"/>
</dbReference>
<feature type="active site" description="Proton donor/acceptor" evidence="7">
    <location>
        <position position="202"/>
    </location>
</feature>
<dbReference type="GO" id="GO:0016740">
    <property type="term" value="F:transferase activity"/>
    <property type="evidence" value="ECO:0007669"/>
    <property type="project" value="UniProtKB-KW"/>
</dbReference>
<dbReference type="GO" id="GO:0005576">
    <property type="term" value="C:extracellular region"/>
    <property type="evidence" value="ECO:0007669"/>
    <property type="project" value="TreeGrafter"/>
</dbReference>
<feature type="active site" description="Nucleophile" evidence="7">
    <location>
        <position position="215"/>
    </location>
</feature>
<dbReference type="EMBL" id="BLXY01000002">
    <property type="protein sequence ID" value="GFO64077.1"/>
    <property type="molecule type" value="Genomic_DNA"/>
</dbReference>
<dbReference type="GO" id="GO:0008360">
    <property type="term" value="P:regulation of cell shape"/>
    <property type="evidence" value="ECO:0007669"/>
    <property type="project" value="UniProtKB-UniRule"/>
</dbReference>
<dbReference type="SUPFAM" id="SSF141523">
    <property type="entry name" value="L,D-transpeptidase catalytic domain-like"/>
    <property type="match status" value="1"/>
</dbReference>